<dbReference type="EMBL" id="JAEPRB010000197">
    <property type="protein sequence ID" value="KAG2219061.1"/>
    <property type="molecule type" value="Genomic_DNA"/>
</dbReference>
<comment type="similarity">
    <text evidence="2">Belongs to the histone deacetylase family.</text>
</comment>
<evidence type="ECO:0000313" key="8">
    <source>
        <dbReference type="Proteomes" id="UP000646827"/>
    </source>
</evidence>
<dbReference type="GO" id="GO:0004407">
    <property type="term" value="F:histone deacetylase activity"/>
    <property type="evidence" value="ECO:0007669"/>
    <property type="project" value="TreeGrafter"/>
</dbReference>
<evidence type="ECO:0000256" key="2">
    <source>
        <dbReference type="ARBA" id="ARBA00005947"/>
    </source>
</evidence>
<dbReference type="Pfam" id="PF00850">
    <property type="entry name" value="Hist_deacetyl"/>
    <property type="match status" value="2"/>
</dbReference>
<keyword evidence="8" id="KW-1185">Reference proteome</keyword>
<organism evidence="7 8">
    <name type="scientific">Circinella minor</name>
    <dbReference type="NCBI Taxonomy" id="1195481"/>
    <lineage>
        <taxon>Eukaryota</taxon>
        <taxon>Fungi</taxon>
        <taxon>Fungi incertae sedis</taxon>
        <taxon>Mucoromycota</taxon>
        <taxon>Mucoromycotina</taxon>
        <taxon>Mucoromycetes</taxon>
        <taxon>Mucorales</taxon>
        <taxon>Lichtheimiaceae</taxon>
        <taxon>Circinella</taxon>
    </lineage>
</organism>
<dbReference type="AlphaFoldDB" id="A0A8H7S059"/>
<sequence length="707" mass="78922">MDVVYSTECLLHNPSSEYSCGQIKAYGESPQRLTSIKAAIKEKPEQFSLVSPSDYKIGPILNVHHCDYIQFLHNIHNDWISSGLGDENCPITSEIFAHNSMLILDQSSKNSIPNIMNPRARVGKYTFDMSTTYTKDTWRSVYAAVQITLTAAHRLIKKDSQLKALSTSNTATVGVYALCRPPGHHAACQVAGGYCFINNVAVAARFLQDYSLDEMDAMASPFKFDFHTSTSTVSHNPKPVIKTVMKKKIMIVDIDYHHGNGTQSIFYDDPSVLYLSLHGYPAYPYYTGAEDEIGVGKGKGYNINVCLNPATTTNESYLASLENVLGSDSFAAQFDADVIICSMGLDTWHENSGAGFKGVNDTTTYFKVGQLFQTAKSCKGKPVLFVQEGGTTIEKLGCLATTLLEGYCLDKPEIFLDKLTRLTKKFGIGMFFYERETWEETDFDCVLGFTDPIHRNRCILADQDMAVADFWRKVSTDDTHVPLTNKSEQSNSVNIFKSQRIIFDEDDKENNGKSTVTDYVDTVTATTTNMTNMTTTAASLSATDINLGSKQKTHAQVALDALDTAKKLMKTEGKNIEKLPEYFKDVDAVINWAHNMWQHDRRACQASPGGFEYRIGGDDYDRVRRYIRGGGRLMRLAVEYGLPILLMADHIHAYALGKAMEGALVDAFNLVNVEFFKSEYSWSAVPALEQVACWFFQAEFLKYTPYP</sequence>
<feature type="domain" description="Histone deacetylase" evidence="6">
    <location>
        <begin position="245"/>
        <end position="404"/>
    </location>
</feature>
<dbReference type="PRINTS" id="PR01270">
    <property type="entry name" value="HDASUPER"/>
</dbReference>
<gene>
    <name evidence="7" type="ORF">INT45_008905</name>
</gene>
<evidence type="ECO:0000259" key="6">
    <source>
        <dbReference type="Pfam" id="PF00850"/>
    </source>
</evidence>
<dbReference type="SUPFAM" id="SSF52768">
    <property type="entry name" value="Arginase/deacetylase"/>
    <property type="match status" value="1"/>
</dbReference>
<evidence type="ECO:0000256" key="1">
    <source>
        <dbReference type="ARBA" id="ARBA00001947"/>
    </source>
</evidence>
<dbReference type="GO" id="GO:0040029">
    <property type="term" value="P:epigenetic regulation of gene expression"/>
    <property type="evidence" value="ECO:0007669"/>
    <property type="project" value="TreeGrafter"/>
</dbReference>
<keyword evidence="4" id="KW-0378">Hydrolase</keyword>
<evidence type="ECO:0000256" key="4">
    <source>
        <dbReference type="ARBA" id="ARBA00022801"/>
    </source>
</evidence>
<dbReference type="PANTHER" id="PTHR10625:SF17">
    <property type="entry name" value="HISTONE DEACETYLASE 8"/>
    <property type="match status" value="1"/>
</dbReference>
<dbReference type="Gene3D" id="3.40.800.20">
    <property type="entry name" value="Histone deacetylase domain"/>
    <property type="match status" value="1"/>
</dbReference>
<dbReference type="InterPro" id="IPR023696">
    <property type="entry name" value="Ureohydrolase_dom_sf"/>
</dbReference>
<evidence type="ECO:0000313" key="7">
    <source>
        <dbReference type="EMBL" id="KAG2219061.1"/>
    </source>
</evidence>
<evidence type="ECO:0000256" key="3">
    <source>
        <dbReference type="ARBA" id="ARBA00022723"/>
    </source>
</evidence>
<dbReference type="InterPro" id="IPR023801">
    <property type="entry name" value="His_deacetylse_dom"/>
</dbReference>
<protein>
    <recommendedName>
        <fullName evidence="6">Histone deacetylase domain-containing protein</fullName>
    </recommendedName>
</protein>
<dbReference type="GO" id="GO:0016787">
    <property type="term" value="F:hydrolase activity"/>
    <property type="evidence" value="ECO:0007669"/>
    <property type="project" value="UniProtKB-KW"/>
</dbReference>
<dbReference type="GO" id="GO:0046872">
    <property type="term" value="F:metal ion binding"/>
    <property type="evidence" value="ECO:0007669"/>
    <property type="project" value="UniProtKB-KW"/>
</dbReference>
<keyword evidence="5" id="KW-0862">Zinc</keyword>
<evidence type="ECO:0000256" key="5">
    <source>
        <dbReference type="ARBA" id="ARBA00022833"/>
    </source>
</evidence>
<dbReference type="OrthoDB" id="424012at2759"/>
<keyword evidence="3" id="KW-0479">Metal-binding</keyword>
<reference evidence="7 8" key="1">
    <citation type="submission" date="2020-12" db="EMBL/GenBank/DDBJ databases">
        <title>Metabolic potential, ecology and presence of endohyphal bacteria is reflected in genomic diversity of Mucoromycotina.</title>
        <authorList>
            <person name="Muszewska A."/>
            <person name="Okrasinska A."/>
            <person name="Steczkiewicz K."/>
            <person name="Drgas O."/>
            <person name="Orlowska M."/>
            <person name="Perlinska-Lenart U."/>
            <person name="Aleksandrzak-Piekarczyk T."/>
            <person name="Szatraj K."/>
            <person name="Zielenkiewicz U."/>
            <person name="Pilsyk S."/>
            <person name="Malc E."/>
            <person name="Mieczkowski P."/>
            <person name="Kruszewska J.S."/>
            <person name="Biernat P."/>
            <person name="Pawlowska J."/>
        </authorList>
    </citation>
    <scope>NUCLEOTIDE SEQUENCE [LARGE SCALE GENOMIC DNA]</scope>
    <source>
        <strain evidence="7 8">CBS 142.35</strain>
    </source>
</reference>
<feature type="domain" description="Histone deacetylase" evidence="6">
    <location>
        <begin position="28"/>
        <end position="211"/>
    </location>
</feature>
<comment type="cofactor">
    <cofactor evidence="1">
        <name>Zn(2+)</name>
        <dbReference type="ChEBI" id="CHEBI:29105"/>
    </cofactor>
</comment>
<name>A0A8H7S059_9FUNG</name>
<dbReference type="Proteomes" id="UP000646827">
    <property type="component" value="Unassembled WGS sequence"/>
</dbReference>
<dbReference type="InterPro" id="IPR037138">
    <property type="entry name" value="His_deacetylse_dom_sf"/>
</dbReference>
<dbReference type="InterPro" id="IPR000286">
    <property type="entry name" value="HDACs"/>
</dbReference>
<proteinExistence type="inferred from homology"/>
<accession>A0A8H7S059</accession>
<dbReference type="PANTHER" id="PTHR10625">
    <property type="entry name" value="HISTONE DEACETYLASE HDAC1-RELATED"/>
    <property type="match status" value="1"/>
</dbReference>
<comment type="caution">
    <text evidence="7">The sequence shown here is derived from an EMBL/GenBank/DDBJ whole genome shotgun (WGS) entry which is preliminary data.</text>
</comment>